<reference evidence="2 3" key="1">
    <citation type="submission" date="2019-02" db="EMBL/GenBank/DDBJ databases">
        <title>Deep-cultivation of Planctomycetes and their phenomic and genomic characterization uncovers novel biology.</title>
        <authorList>
            <person name="Wiegand S."/>
            <person name="Jogler M."/>
            <person name="Boedeker C."/>
            <person name="Pinto D."/>
            <person name="Vollmers J."/>
            <person name="Rivas-Marin E."/>
            <person name="Kohn T."/>
            <person name="Peeters S.H."/>
            <person name="Heuer A."/>
            <person name="Rast P."/>
            <person name="Oberbeckmann S."/>
            <person name="Bunk B."/>
            <person name="Jeske O."/>
            <person name="Meyerdierks A."/>
            <person name="Storesund J.E."/>
            <person name="Kallscheuer N."/>
            <person name="Luecker S."/>
            <person name="Lage O.M."/>
            <person name="Pohl T."/>
            <person name="Merkel B.J."/>
            <person name="Hornburger P."/>
            <person name="Mueller R.-W."/>
            <person name="Bruemmer F."/>
            <person name="Labrenz M."/>
            <person name="Spormann A.M."/>
            <person name="Op den Camp H."/>
            <person name="Overmann J."/>
            <person name="Amann R."/>
            <person name="Jetten M.S.M."/>
            <person name="Mascher T."/>
            <person name="Medema M.H."/>
            <person name="Devos D.P."/>
            <person name="Kaster A.-K."/>
            <person name="Ovreas L."/>
            <person name="Rohde M."/>
            <person name="Galperin M.Y."/>
            <person name="Jogler C."/>
        </authorList>
    </citation>
    <scope>NUCLEOTIDE SEQUENCE [LARGE SCALE GENOMIC DNA]</scope>
    <source>
        <strain evidence="2 3">Pla175</strain>
    </source>
</reference>
<dbReference type="GO" id="GO:0046872">
    <property type="term" value="F:metal ion binding"/>
    <property type="evidence" value="ECO:0007669"/>
    <property type="project" value="UniProtKB-UniRule"/>
</dbReference>
<feature type="binding site" evidence="1">
    <location>
        <position position="236"/>
    </location>
    <ligand>
        <name>a divalent metal cation</name>
        <dbReference type="ChEBI" id="CHEBI:60240"/>
    </ligand>
</feature>
<dbReference type="InterPro" id="IPR032586">
    <property type="entry name" value="UxaE"/>
</dbReference>
<organism evidence="2 3">
    <name type="scientific">Pirellulimonas nuda</name>
    <dbReference type="NCBI Taxonomy" id="2528009"/>
    <lineage>
        <taxon>Bacteria</taxon>
        <taxon>Pseudomonadati</taxon>
        <taxon>Planctomycetota</taxon>
        <taxon>Planctomycetia</taxon>
        <taxon>Pirellulales</taxon>
        <taxon>Lacipirellulaceae</taxon>
        <taxon>Pirellulimonas</taxon>
    </lineage>
</organism>
<feature type="active site" description="Proton acceptor" evidence="1">
    <location>
        <position position="83"/>
    </location>
</feature>
<gene>
    <name evidence="1" type="primary">uxaE</name>
    <name evidence="2" type="ORF">Pla175_38500</name>
</gene>
<comment type="function">
    <text evidence="1">Catalyzes the epimerization of D-tagaturonate (D-TagA) to D-fructuronate (D-FruA).</text>
</comment>
<dbReference type="GO" id="GO:0016856">
    <property type="term" value="F:racemase and epimerase activity, acting on hydroxy acids and derivatives"/>
    <property type="evidence" value="ECO:0007669"/>
    <property type="project" value="UniProtKB-UniRule"/>
</dbReference>
<dbReference type="Proteomes" id="UP000317429">
    <property type="component" value="Chromosome"/>
</dbReference>
<feature type="active site" description="Proton donor" evidence="1">
    <location>
        <position position="194"/>
    </location>
</feature>
<protein>
    <recommendedName>
        <fullName evidence="1">Tagaturonate/fructuronate epimerase</fullName>
        <shortName evidence="1">D-TagA/D-FruA epimerase</shortName>
        <ecNumber evidence="1">5.1.2.7</ecNumber>
    </recommendedName>
</protein>
<sequence length="424" mass="45843">MSTPQPTPLGLAPSFGFGDRIGLATPGHIAAARRAGGGIAPMFAQQSIREMTRTNRTPPGVMEDAMNACRAAGWSQPHGADADHLKTPADVSVTAEAGFTFFTIDPSGIVDQQADDYSEARVRELFTEAAGAAPWVNGYRGKTVKLPTGSTIVFDEPALLKAAVKYGRAIEAAVSLATTIRQVQQAAGRDYEIELSVDETEQPTTLAEHYIVADQCLQSGMKLVSLAPRFIGELEKGVDYIGDVQALETSLRDHAAIAHVLGPYKLSLHSGSDKLSMYPALARATGGMFHVKTAGTSYLEALRVAAQEEPELFRELCVFSRTRYDADRATYHVHATLDAVPPPEHLKSDLELQECYLGRWETTPQGDGFTQAGRQILHCTFGSVLTDKRLGPALRACLVEHPAVYEEVLAVHFEKHLSALRAGM</sequence>
<comment type="cofactor">
    <cofactor evidence="1">
        <name>a divalent metal cation</name>
        <dbReference type="ChEBI" id="CHEBI:60240"/>
    </cofactor>
</comment>
<dbReference type="EMBL" id="CP036291">
    <property type="protein sequence ID" value="QDU90446.1"/>
    <property type="molecule type" value="Genomic_DNA"/>
</dbReference>
<comment type="similarity">
    <text evidence="1">Belongs to the UxaE family.</text>
</comment>
<dbReference type="KEGG" id="pnd:Pla175_38500"/>
<feature type="binding site" evidence="1">
    <location>
        <position position="269"/>
    </location>
    <ligand>
        <name>a divalent metal cation</name>
        <dbReference type="ChEBI" id="CHEBI:60240"/>
    </ligand>
</feature>
<dbReference type="HAMAP" id="MF_02243">
    <property type="entry name" value="UxaE"/>
    <property type="match status" value="1"/>
</dbReference>
<evidence type="ECO:0000256" key="1">
    <source>
        <dbReference type="HAMAP-Rule" id="MF_02243"/>
    </source>
</evidence>
<keyword evidence="1" id="KW-0413">Isomerase</keyword>
<keyword evidence="1" id="KW-0479">Metal-binding</keyword>
<dbReference type="EC" id="5.1.2.7" evidence="1"/>
<evidence type="ECO:0000313" key="3">
    <source>
        <dbReference type="Proteomes" id="UP000317429"/>
    </source>
</evidence>
<feature type="binding site" evidence="1">
    <location>
        <position position="84"/>
    </location>
    <ligand>
        <name>a divalent metal cation</name>
        <dbReference type="ChEBI" id="CHEBI:60240"/>
    </ligand>
</feature>
<evidence type="ECO:0000313" key="2">
    <source>
        <dbReference type="EMBL" id="QDU90446.1"/>
    </source>
</evidence>
<keyword evidence="3" id="KW-1185">Reference proteome</keyword>
<proteinExistence type="inferred from homology"/>
<accession>A0A518DG42</accession>
<name>A0A518DG42_9BACT</name>
<dbReference type="AlphaFoldDB" id="A0A518DG42"/>
<dbReference type="OrthoDB" id="9797992at2"/>
<comment type="catalytic activity">
    <reaction evidence="1">
        <text>keto-D-tagaturonate = keto-D-fructuronate</text>
        <dbReference type="Rhea" id="RHEA:51656"/>
        <dbReference type="ChEBI" id="CHEBI:17886"/>
        <dbReference type="ChEBI" id="CHEBI:59881"/>
        <dbReference type="EC" id="5.1.2.7"/>
    </reaction>
</comment>
<dbReference type="Pfam" id="PF16257">
    <property type="entry name" value="UxaE"/>
    <property type="match status" value="1"/>
</dbReference>